<proteinExistence type="predicted"/>
<feature type="transmembrane region" description="Helical" evidence="2">
    <location>
        <begin position="84"/>
        <end position="106"/>
    </location>
</feature>
<evidence type="ECO:0000313" key="3">
    <source>
        <dbReference type="EMBL" id="PWB97342.1"/>
    </source>
</evidence>
<feature type="transmembrane region" description="Helical" evidence="2">
    <location>
        <begin position="163"/>
        <end position="181"/>
    </location>
</feature>
<dbReference type="RefSeq" id="WP_108997356.1">
    <property type="nucleotide sequence ID" value="NZ_QEEX01000001.1"/>
</dbReference>
<feature type="compositionally biased region" description="Low complexity" evidence="1">
    <location>
        <begin position="26"/>
        <end position="37"/>
    </location>
</feature>
<keyword evidence="2" id="KW-0812">Transmembrane</keyword>
<evidence type="ECO:0000256" key="1">
    <source>
        <dbReference type="SAM" id="MobiDB-lite"/>
    </source>
</evidence>
<comment type="caution">
    <text evidence="3">The sequence shown here is derived from an EMBL/GenBank/DDBJ whole genome shotgun (WGS) entry which is preliminary data.</text>
</comment>
<dbReference type="Proteomes" id="UP000244978">
    <property type="component" value="Unassembled WGS sequence"/>
</dbReference>
<feature type="region of interest" description="Disordered" evidence="1">
    <location>
        <begin position="1"/>
        <end position="63"/>
    </location>
</feature>
<feature type="compositionally biased region" description="Basic and acidic residues" evidence="1">
    <location>
        <begin position="51"/>
        <end position="63"/>
    </location>
</feature>
<gene>
    <name evidence="3" type="ORF">DF220_05510</name>
</gene>
<keyword evidence="2" id="KW-1133">Transmembrane helix</keyword>
<reference evidence="4" key="1">
    <citation type="submission" date="2018-04" db="EMBL/GenBank/DDBJ databases">
        <authorList>
            <person name="Liu S."/>
            <person name="Wang Z."/>
            <person name="Li J."/>
        </authorList>
    </citation>
    <scope>NUCLEOTIDE SEQUENCE [LARGE SCALE GENOMIC DNA]</scope>
    <source>
        <strain evidence="4">S1194</strain>
    </source>
</reference>
<keyword evidence="2" id="KW-0472">Membrane</keyword>
<protein>
    <submittedName>
        <fullName evidence="3">Uncharacterized protein</fullName>
    </submittedName>
</protein>
<keyword evidence="4" id="KW-1185">Reference proteome</keyword>
<dbReference type="EMBL" id="QEEX01000001">
    <property type="protein sequence ID" value="PWB97342.1"/>
    <property type="molecule type" value="Genomic_DNA"/>
</dbReference>
<accession>A0A2U1T0E9</accession>
<organism evidence="3 4">
    <name type="scientific">Homoserinimonas hongtaonis</name>
    <dbReference type="NCBI Taxonomy" id="2079791"/>
    <lineage>
        <taxon>Bacteria</taxon>
        <taxon>Bacillati</taxon>
        <taxon>Actinomycetota</taxon>
        <taxon>Actinomycetes</taxon>
        <taxon>Micrococcales</taxon>
        <taxon>Microbacteriaceae</taxon>
        <taxon>Homoserinimonas</taxon>
    </lineage>
</organism>
<sequence>MTTSEDARRRTAVPPRENPSQPVSPPLSLSPDLVVPDYIDQDLSLPPMRPPRPERSDRLASSQLRREVLEREERAFGGVKIGSAFFGWLTAVGTGVILVGFAAGILSMLGASLGLDGAGGFTAGDAGVSATATAMLVIALTASYFCGGYVAGRMARFAGAQQGAMVFVWSIAVSIAVGAAASLTGDGFDVAASIEAFPGVILASGGLSLASILAVVAVLTVMLGGAMLGGIVGMRFHRRVDKAGFGE</sequence>
<dbReference type="AlphaFoldDB" id="A0A2U1T0E9"/>
<name>A0A2U1T0E9_9MICO</name>
<feature type="transmembrane region" description="Helical" evidence="2">
    <location>
        <begin position="201"/>
        <end position="232"/>
    </location>
</feature>
<evidence type="ECO:0000313" key="4">
    <source>
        <dbReference type="Proteomes" id="UP000244978"/>
    </source>
</evidence>
<feature type="transmembrane region" description="Helical" evidence="2">
    <location>
        <begin position="126"/>
        <end position="151"/>
    </location>
</feature>
<evidence type="ECO:0000256" key="2">
    <source>
        <dbReference type="SAM" id="Phobius"/>
    </source>
</evidence>